<proteinExistence type="predicted"/>
<comment type="caution">
    <text evidence="1">The sequence shown here is derived from an EMBL/GenBank/DDBJ whole genome shotgun (WGS) entry which is preliminary data.</text>
</comment>
<name>A0A9N8EBR6_9STRA</name>
<sequence>MFSIEVAVFLRLVKERHLLLMNAWVPLDFMARQVDEEIDNEDSPVNTRTLRRELRKASLLGRPFVETDDPSLRNIVKIFTTNKKVFHRKESVIGTKDGKKKKDFVYVQERGKAPFEWPATEQRITKHFQDQYDFFGRRIVLNIQPTAEQTTTCNQQARPRAVTPTETEAILQPCNRDIRALFDGILDDKALARLDIDERSVALLRNRVKDLSHDLHKAAVKDRYNSSERDNIVQYQKKDIATLDEDLYPTLTHQFGVPLSIDAFKALGSAVGMVAHDVPEALDCFLDSTGYKSSKQSTSNDGLMKATVPSSNAARLYANAKNWMPTALQAAIREDSELTRKDAVVAFAKVLWTVDKGAFSEVCSLKWKETAKKIDPYHQKALRFESGMSDRQFEIVRKYTIHALNRNFWQPVEKVRALDSECFPPFRIKFRDNHRNRVCWYRPIDKAFKWLINKDLTSTGPTVLNRTDVSQIKECHILLGGDHGQGAFHVVVTVLLFFKNSSLAFQGDILCGHIDCQKDTYAVLERTITDPLNNSLNRIGNELAFCQAPDGSLYVAWGSNSPDVRAYRGVEEKAVRHIGVHTVSGDGMNGRRRS</sequence>
<evidence type="ECO:0000313" key="1">
    <source>
        <dbReference type="EMBL" id="CAB9516299.1"/>
    </source>
</evidence>
<organism evidence="1 2">
    <name type="scientific">Seminavis robusta</name>
    <dbReference type="NCBI Taxonomy" id="568900"/>
    <lineage>
        <taxon>Eukaryota</taxon>
        <taxon>Sar</taxon>
        <taxon>Stramenopiles</taxon>
        <taxon>Ochrophyta</taxon>
        <taxon>Bacillariophyta</taxon>
        <taxon>Bacillariophyceae</taxon>
        <taxon>Bacillariophycidae</taxon>
        <taxon>Naviculales</taxon>
        <taxon>Naviculaceae</taxon>
        <taxon>Seminavis</taxon>
    </lineage>
</organism>
<dbReference type="EMBL" id="CAICTM010000772">
    <property type="protein sequence ID" value="CAB9516299.1"/>
    <property type="molecule type" value="Genomic_DNA"/>
</dbReference>
<accession>A0A9N8EBR6</accession>
<keyword evidence="2" id="KW-1185">Reference proteome</keyword>
<gene>
    <name evidence="1" type="ORF">SEMRO_773_G200460.1</name>
</gene>
<reference evidence="1" key="1">
    <citation type="submission" date="2020-06" db="EMBL/GenBank/DDBJ databases">
        <authorList>
            <consortium name="Plant Systems Biology data submission"/>
        </authorList>
    </citation>
    <scope>NUCLEOTIDE SEQUENCE</scope>
    <source>
        <strain evidence="1">D6</strain>
    </source>
</reference>
<dbReference type="AlphaFoldDB" id="A0A9N8EBR6"/>
<protein>
    <submittedName>
        <fullName evidence="1">Uncharacterized protein</fullName>
    </submittedName>
</protein>
<evidence type="ECO:0000313" key="2">
    <source>
        <dbReference type="Proteomes" id="UP001153069"/>
    </source>
</evidence>
<dbReference type="Proteomes" id="UP001153069">
    <property type="component" value="Unassembled WGS sequence"/>
</dbReference>